<name>A0A6N4SNK0_CYTH3</name>
<dbReference type="InterPro" id="IPR024442">
    <property type="entry name" value="Transposase_Zn_ribbon"/>
</dbReference>
<keyword evidence="3" id="KW-1185">Reference proteome</keyword>
<evidence type="ECO:0000313" key="3">
    <source>
        <dbReference type="Proteomes" id="UP000001822"/>
    </source>
</evidence>
<sequence>MTQQLNWTDVFTNENEAVEAFKNFRTKKGIVCKKCNETKHYWLAGKKQFQCSACRFRTTLRSGTLLEGSKLPISYFFIAWSLLIKNENQVTLEEFQLQTKHKYYEPLWEYLHKVKTHFKHEDAAKMAGEFVEITQTFPLYKPLNN</sequence>
<evidence type="ECO:0000259" key="1">
    <source>
        <dbReference type="Pfam" id="PF12760"/>
    </source>
</evidence>
<feature type="domain" description="Transposase zinc-ribbon" evidence="1">
    <location>
        <begin position="13"/>
        <end position="55"/>
    </location>
</feature>
<gene>
    <name evidence="2" type="primary">tpn</name>
    <name evidence="2" type="ordered locus">CHU_0568</name>
</gene>
<evidence type="ECO:0000313" key="2">
    <source>
        <dbReference type="EMBL" id="ABG57855.1"/>
    </source>
</evidence>
<organism evidence="2 3">
    <name type="scientific">Cytophaga hutchinsonii (strain ATCC 33406 / DSM 1761 / CIP 103989 / NBRC 15051 / NCIMB 9469 / D465)</name>
    <dbReference type="NCBI Taxonomy" id="269798"/>
    <lineage>
        <taxon>Bacteria</taxon>
        <taxon>Pseudomonadati</taxon>
        <taxon>Bacteroidota</taxon>
        <taxon>Cytophagia</taxon>
        <taxon>Cytophagales</taxon>
        <taxon>Cytophagaceae</taxon>
        <taxon>Cytophaga</taxon>
    </lineage>
</organism>
<reference evidence="2 3" key="1">
    <citation type="journal article" date="2007" name="Appl. Environ. Microbiol.">
        <title>Genome sequence of the cellulolytic gliding bacterium Cytophaga hutchinsonii.</title>
        <authorList>
            <person name="Xie G."/>
            <person name="Bruce D.C."/>
            <person name="Challacombe J.F."/>
            <person name="Chertkov O."/>
            <person name="Detter J.C."/>
            <person name="Gilna P."/>
            <person name="Han C.S."/>
            <person name="Lucas S."/>
            <person name="Misra M."/>
            <person name="Myers G.L."/>
            <person name="Richardson P."/>
            <person name="Tapia R."/>
            <person name="Thayer N."/>
            <person name="Thompson L.S."/>
            <person name="Brettin T.S."/>
            <person name="Henrissat B."/>
            <person name="Wilson D.B."/>
            <person name="McBride M.J."/>
        </authorList>
    </citation>
    <scope>NUCLEOTIDE SEQUENCE [LARGE SCALE GENOMIC DNA]</scope>
    <source>
        <strain evidence="3">ATCC 33406 / DSM 1761 / CIP 103989 / NBRC 15051 / NCIMB 9469 / D465</strain>
    </source>
</reference>
<dbReference type="OrthoDB" id="1023020at2"/>
<dbReference type="EMBL" id="CP000383">
    <property type="protein sequence ID" value="ABG57855.1"/>
    <property type="molecule type" value="Genomic_DNA"/>
</dbReference>
<dbReference type="KEGG" id="chu:CHU_0568"/>
<proteinExistence type="predicted"/>
<protein>
    <submittedName>
        <fullName evidence="2">Transposase</fullName>
    </submittedName>
</protein>
<dbReference type="Pfam" id="PF12760">
    <property type="entry name" value="Zn_ribbon_IS1595"/>
    <property type="match status" value="1"/>
</dbReference>
<accession>A0A6N4SNK0</accession>
<dbReference type="AlphaFoldDB" id="A0A6N4SNK0"/>
<dbReference type="Proteomes" id="UP000001822">
    <property type="component" value="Chromosome"/>
</dbReference>